<keyword evidence="2" id="KW-1185">Reference proteome</keyword>
<name>A0A1E7ZFY0_9ALTE</name>
<evidence type="ECO:0000313" key="1">
    <source>
        <dbReference type="EMBL" id="OFC72364.1"/>
    </source>
</evidence>
<evidence type="ECO:0008006" key="3">
    <source>
        <dbReference type="Google" id="ProtNLM"/>
    </source>
</evidence>
<dbReference type="Proteomes" id="UP000175691">
    <property type="component" value="Unassembled WGS sequence"/>
</dbReference>
<dbReference type="OrthoDB" id="6387189at2"/>
<accession>A0A1E7ZFY0</accession>
<comment type="caution">
    <text evidence="1">The sequence shown here is derived from an EMBL/GenBank/DDBJ whole genome shotgun (WGS) entry which is preliminary data.</text>
</comment>
<organism evidence="1 2">
    <name type="scientific">Alteromonas confluentis</name>
    <dbReference type="NCBI Taxonomy" id="1656094"/>
    <lineage>
        <taxon>Bacteria</taxon>
        <taxon>Pseudomonadati</taxon>
        <taxon>Pseudomonadota</taxon>
        <taxon>Gammaproteobacteria</taxon>
        <taxon>Alteromonadales</taxon>
        <taxon>Alteromonadaceae</taxon>
        <taxon>Alteromonas/Salinimonas group</taxon>
        <taxon>Alteromonas</taxon>
    </lineage>
</organism>
<evidence type="ECO:0000313" key="2">
    <source>
        <dbReference type="Proteomes" id="UP000175691"/>
    </source>
</evidence>
<protein>
    <recommendedName>
        <fullName evidence="3">Phasin domain-containing protein</fullName>
    </recommendedName>
</protein>
<dbReference type="RefSeq" id="WP_070123590.1">
    <property type="nucleotide sequence ID" value="NZ_MDHN01000005.1"/>
</dbReference>
<dbReference type="AlphaFoldDB" id="A0A1E7ZFY0"/>
<sequence>MKQPLPLQLFELWTLAPQVIANRLYRMSTSTRLPAKSDIWEMNEMWIEKVIAAGTAMQAVTMDSAKFQAKAVSEMVGTASSPAMLPQALSQIMFRYAPAASMKMTESMVKPFHSKVKSNAKRLL</sequence>
<proteinExistence type="predicted"/>
<gene>
    <name evidence="1" type="ORF">BFC18_03680</name>
</gene>
<dbReference type="EMBL" id="MDHN01000005">
    <property type="protein sequence ID" value="OFC72364.1"/>
    <property type="molecule type" value="Genomic_DNA"/>
</dbReference>
<reference evidence="1 2" key="1">
    <citation type="submission" date="2016-08" db="EMBL/GenBank/DDBJ databases">
        <authorList>
            <person name="Seilhamer J.J."/>
        </authorList>
    </citation>
    <scope>NUCLEOTIDE SEQUENCE [LARGE SCALE GENOMIC DNA]</scope>
    <source>
        <strain evidence="1 2">KCTC 42603</strain>
    </source>
</reference>